<gene>
    <name evidence="1" type="ORF">V1525DRAFT_413299</name>
</gene>
<sequence>MMLSAAINGYASTTAVPHLPCAEDSPSRQLPQLNDKHAFTTSASIQDSAVQTKVARQRISRACDQCNRFRTRCDGNQPCKRCSDHSLNCDYARQIKKRGKGSQRYTYKSLTRVTKHMNILQDEGLAGSRSSVSPTRKDSQLNGSESIVIARNNGSAQDNSTDESSDVNNVQYPLMDANSINSGHDNDRRRFAIVDVDLGSLSGSGSEGMDQTSPGSHQNDQYSPAMSSSELQAESLNMQHSTAMDNLSEILRPSLVDVSSSARTSQAMVGNDHFGIGNGADGATPRLHILSPYLESLSTAATSRASVQIQPLANSGCKYSILDPIIPSLEIISPSLAAHLLELYFTNTIYGIAHFVRMSSILRRDGTGRVCSKALLYSVLYVAAHASDHPVIIATPTSRTDVIRKLRDLIMENLQPLNHDDTQGTLDDVMTYIHLGIISSASEFKGSSLRWWHAAWGLARVLKLNVEVLKSKSGFGPAASHALGSLTMTEETREERRRVWWLLFMVDRHLALCYNRSISVMEHESRDVYQPCSDELWHSDAELISAEIDPSRVKGLSYRVTRSDIWGYFLPLMTLLGRIDDLHQLELSDILAASPDMIGPVRDDLRCKLDEFSQSIEELGDIGPLSILFKGNDSATNGFGGSATKRPMSLRTCWKEYCRCLIHVFHILLSGYWDPFDMLTVPAVVLNDEFVNVIQHSLDFAKCVKNILEVDHDLRLIPFFFGIYLLQGSFLLLYIVDVLLDRDVRAACETIVRAHEVCIVTLNTEYQRNFRQIMRSALQMIDGVEEFQRNPHVYDGSPPKDAFLTEIEENKLRRKTLLSSYRWSQSGNGLAV</sequence>
<protein>
    <submittedName>
        <fullName evidence="1">Fungal-specific transcription factor domain-containing protein</fullName>
    </submittedName>
</protein>
<organism evidence="1 2">
    <name type="scientific">Lipomyces kononenkoae</name>
    <name type="common">Yeast</name>
    <dbReference type="NCBI Taxonomy" id="34357"/>
    <lineage>
        <taxon>Eukaryota</taxon>
        <taxon>Fungi</taxon>
        <taxon>Dikarya</taxon>
        <taxon>Ascomycota</taxon>
        <taxon>Saccharomycotina</taxon>
        <taxon>Lipomycetes</taxon>
        <taxon>Lipomycetales</taxon>
        <taxon>Lipomycetaceae</taxon>
        <taxon>Lipomyces</taxon>
    </lineage>
</organism>
<proteinExistence type="predicted"/>
<keyword evidence="2" id="KW-1185">Reference proteome</keyword>
<accession>A0ACC3SSV6</accession>
<dbReference type="EMBL" id="MU971483">
    <property type="protein sequence ID" value="KAK9234365.1"/>
    <property type="molecule type" value="Genomic_DNA"/>
</dbReference>
<dbReference type="Proteomes" id="UP001433508">
    <property type="component" value="Unassembled WGS sequence"/>
</dbReference>
<name>A0ACC3SSV6_LIPKO</name>
<reference evidence="2" key="1">
    <citation type="journal article" date="2024" name="Front. Bioeng. Biotechnol.">
        <title>Genome-scale model development and genomic sequencing of the oleaginous clade Lipomyces.</title>
        <authorList>
            <person name="Czajka J.J."/>
            <person name="Han Y."/>
            <person name="Kim J."/>
            <person name="Mondo S.J."/>
            <person name="Hofstad B.A."/>
            <person name="Robles A."/>
            <person name="Haridas S."/>
            <person name="Riley R."/>
            <person name="LaButti K."/>
            <person name="Pangilinan J."/>
            <person name="Andreopoulos W."/>
            <person name="Lipzen A."/>
            <person name="Yan J."/>
            <person name="Wang M."/>
            <person name="Ng V."/>
            <person name="Grigoriev I.V."/>
            <person name="Spatafora J.W."/>
            <person name="Magnuson J.K."/>
            <person name="Baker S.E."/>
            <person name="Pomraning K.R."/>
        </authorList>
    </citation>
    <scope>NUCLEOTIDE SEQUENCE [LARGE SCALE GENOMIC DNA]</scope>
    <source>
        <strain evidence="2">CBS 7786</strain>
    </source>
</reference>
<evidence type="ECO:0000313" key="2">
    <source>
        <dbReference type="Proteomes" id="UP001433508"/>
    </source>
</evidence>
<comment type="caution">
    <text evidence="1">The sequence shown here is derived from an EMBL/GenBank/DDBJ whole genome shotgun (WGS) entry which is preliminary data.</text>
</comment>
<evidence type="ECO:0000313" key="1">
    <source>
        <dbReference type="EMBL" id="KAK9234365.1"/>
    </source>
</evidence>